<keyword evidence="1" id="KW-0472">Membrane</keyword>
<dbReference type="RefSeq" id="WP_160753281.1">
    <property type="nucleotide sequence ID" value="NZ_WTYA01000006.1"/>
</dbReference>
<evidence type="ECO:0000313" key="3">
    <source>
        <dbReference type="EMBL" id="MXP28979.1"/>
    </source>
</evidence>
<evidence type="ECO:0000256" key="1">
    <source>
        <dbReference type="SAM" id="Phobius"/>
    </source>
</evidence>
<comment type="caution">
    <text evidence="3">The sequence shown here is derived from an EMBL/GenBank/DDBJ whole genome shotgun (WGS) entry which is preliminary data.</text>
</comment>
<gene>
    <name evidence="3" type="ORF">GRI58_09105</name>
</gene>
<proteinExistence type="predicted"/>
<feature type="transmembrane region" description="Helical" evidence="1">
    <location>
        <begin position="35"/>
        <end position="53"/>
    </location>
</feature>
<feature type="transmembrane region" description="Helical" evidence="1">
    <location>
        <begin position="191"/>
        <end position="211"/>
    </location>
</feature>
<feature type="transmembrane region" description="Helical" evidence="1">
    <location>
        <begin position="217"/>
        <end position="236"/>
    </location>
</feature>
<dbReference type="AlphaFoldDB" id="A0A845AHR0"/>
<feature type="transmembrane region" description="Helical" evidence="1">
    <location>
        <begin position="160"/>
        <end position="179"/>
    </location>
</feature>
<reference evidence="3 4" key="1">
    <citation type="submission" date="2019-12" db="EMBL/GenBank/DDBJ databases">
        <title>Genomic-based taxomic classification of the family Erythrobacteraceae.</title>
        <authorList>
            <person name="Xu L."/>
        </authorList>
    </citation>
    <scope>NUCLEOTIDE SEQUENCE [LARGE SCALE GENOMIC DNA]</scope>
    <source>
        <strain evidence="3 4">KEMB 9005-328</strain>
    </source>
</reference>
<feature type="domain" description="Phosphatidic acid phosphatase type 2/haloperoxidase" evidence="2">
    <location>
        <begin position="119"/>
        <end position="232"/>
    </location>
</feature>
<dbReference type="PANTHER" id="PTHR14969">
    <property type="entry name" value="SPHINGOSINE-1-PHOSPHATE PHOSPHOHYDROLASE"/>
    <property type="match status" value="1"/>
</dbReference>
<dbReference type="SUPFAM" id="SSF48317">
    <property type="entry name" value="Acid phosphatase/Vanadium-dependent haloperoxidase"/>
    <property type="match status" value="1"/>
</dbReference>
<dbReference type="EMBL" id="WTYA01000006">
    <property type="protein sequence ID" value="MXP28979.1"/>
    <property type="molecule type" value="Genomic_DNA"/>
</dbReference>
<dbReference type="OrthoDB" id="9801622at2"/>
<evidence type="ECO:0000313" key="4">
    <source>
        <dbReference type="Proteomes" id="UP000439780"/>
    </source>
</evidence>
<dbReference type="Gene3D" id="1.20.144.10">
    <property type="entry name" value="Phosphatidic acid phosphatase type 2/haloperoxidase"/>
    <property type="match status" value="2"/>
</dbReference>
<keyword evidence="1" id="KW-0812">Transmembrane</keyword>
<dbReference type="SMART" id="SM00014">
    <property type="entry name" value="acidPPc"/>
    <property type="match status" value="1"/>
</dbReference>
<accession>A0A845AHR0</accession>
<dbReference type="Proteomes" id="UP000439780">
    <property type="component" value="Unassembled WGS sequence"/>
</dbReference>
<name>A0A845AHR0_9SPHN</name>
<dbReference type="InterPro" id="IPR000326">
    <property type="entry name" value="PAP2/HPO"/>
</dbReference>
<dbReference type="Pfam" id="PF01569">
    <property type="entry name" value="PAP2"/>
    <property type="match status" value="1"/>
</dbReference>
<dbReference type="PANTHER" id="PTHR14969:SF13">
    <property type="entry name" value="AT30094P"/>
    <property type="match status" value="1"/>
</dbReference>
<dbReference type="CDD" id="cd03392">
    <property type="entry name" value="PAP2_like_2"/>
    <property type="match status" value="1"/>
</dbReference>
<evidence type="ECO:0000259" key="2">
    <source>
        <dbReference type="SMART" id="SM00014"/>
    </source>
</evidence>
<feature type="transmembrane region" description="Helical" evidence="1">
    <location>
        <begin position="120"/>
        <end position="140"/>
    </location>
</feature>
<dbReference type="InterPro" id="IPR036938">
    <property type="entry name" value="PAP2/HPO_sf"/>
</dbReference>
<protein>
    <submittedName>
        <fullName evidence="3">Phosphatase PAP2 family protein</fullName>
    </submittedName>
</protein>
<sequence>MHQKHSDYVTPTEPPIPAGEIHLPERGFAIDRRKALAVSLICWCVWGAMVSLVTHHRLEAFDDAGLLWFRSGTQHQILGSPRIQEAVRDITALGGVLLSTLTTLAAVIALLFLRLRREAFLFSMTVLLGWGINNAMKALVGRARPELVPHLAIADGLSFPSGHSFASAMIFIGMALAFAPMSRRHSVRYTIIGSAMIISLLIAFSRVLLGVHYPSDVIAGWFGGAAWAFLAEAVLYKPARAAADSDTADRLDPTTAA</sequence>
<keyword evidence="4" id="KW-1185">Reference proteome</keyword>
<feature type="transmembrane region" description="Helical" evidence="1">
    <location>
        <begin position="90"/>
        <end position="113"/>
    </location>
</feature>
<keyword evidence="1" id="KW-1133">Transmembrane helix</keyword>
<organism evidence="3 4">
    <name type="scientific">Qipengyuania algicida</name>
    <dbReference type="NCBI Taxonomy" id="1836209"/>
    <lineage>
        <taxon>Bacteria</taxon>
        <taxon>Pseudomonadati</taxon>
        <taxon>Pseudomonadota</taxon>
        <taxon>Alphaproteobacteria</taxon>
        <taxon>Sphingomonadales</taxon>
        <taxon>Erythrobacteraceae</taxon>
        <taxon>Qipengyuania</taxon>
    </lineage>
</organism>